<evidence type="ECO:0000256" key="4">
    <source>
        <dbReference type="ARBA" id="ARBA00022723"/>
    </source>
</evidence>
<evidence type="ECO:0000256" key="3">
    <source>
        <dbReference type="ARBA" id="ARBA00012783"/>
    </source>
</evidence>
<feature type="compositionally biased region" description="Basic and acidic residues" evidence="12">
    <location>
        <begin position="23"/>
        <end position="33"/>
    </location>
</feature>
<dbReference type="PANTHER" id="PTHR11086:SF14">
    <property type="entry name" value="CYTIDINE AND DCMP DEAMINASE DOMAIN-CONTAINING PROTEIN 1"/>
    <property type="match status" value="1"/>
</dbReference>
<evidence type="ECO:0000256" key="9">
    <source>
        <dbReference type="ARBA" id="ARBA00041919"/>
    </source>
</evidence>
<evidence type="ECO:0000256" key="5">
    <source>
        <dbReference type="ARBA" id="ARBA00022737"/>
    </source>
</evidence>
<comment type="catalytic activity">
    <reaction evidence="10">
        <text>2'-deoxycytidine + H2O + H(+) = 2'-deoxyuridine + NH4(+)</text>
        <dbReference type="Rhea" id="RHEA:13433"/>
        <dbReference type="ChEBI" id="CHEBI:15377"/>
        <dbReference type="ChEBI" id="CHEBI:15378"/>
        <dbReference type="ChEBI" id="CHEBI:15698"/>
        <dbReference type="ChEBI" id="CHEBI:16450"/>
        <dbReference type="ChEBI" id="CHEBI:28938"/>
        <dbReference type="EC" id="3.5.4.5"/>
    </reaction>
</comment>
<reference evidence="14" key="1">
    <citation type="journal article" date="2004" name="Nature">
        <title>Genome duplication in the teleost fish Tetraodon nigroviridis reveals the early vertebrate proto-karyotype.</title>
        <authorList>
            <person name="Jaillon O."/>
            <person name="Aury J.-M."/>
            <person name="Brunet F."/>
            <person name="Petit J.-L."/>
            <person name="Stange-Thomann N."/>
            <person name="Mauceli E."/>
            <person name="Bouneau L."/>
            <person name="Fischer C."/>
            <person name="Ozouf-Costaz C."/>
            <person name="Bernot A."/>
            <person name="Nicaud S."/>
            <person name="Jaffe D."/>
            <person name="Fisher S."/>
            <person name="Lutfalla G."/>
            <person name="Dossat C."/>
            <person name="Segurens B."/>
            <person name="Dasilva C."/>
            <person name="Salanoubat M."/>
            <person name="Levy M."/>
            <person name="Boudet N."/>
            <person name="Castellano S."/>
            <person name="Anthouard V."/>
            <person name="Jubin C."/>
            <person name="Castelli V."/>
            <person name="Katinka M."/>
            <person name="Vacherie B."/>
            <person name="Biemont C."/>
            <person name="Skalli Z."/>
            <person name="Cattolico L."/>
            <person name="Poulain J."/>
            <person name="De Berardinis V."/>
            <person name="Cruaud C."/>
            <person name="Duprat S."/>
            <person name="Brottier P."/>
            <person name="Coutanceau J.-P."/>
            <person name="Gouzy J."/>
            <person name="Parra G."/>
            <person name="Lardier G."/>
            <person name="Chapple C."/>
            <person name="McKernan K.J."/>
            <person name="McEwan P."/>
            <person name="Bosak S."/>
            <person name="Kellis M."/>
            <person name="Volff J.-N."/>
            <person name="Guigo R."/>
            <person name="Zody M.C."/>
            <person name="Mesirov J."/>
            <person name="Lindblad-Toh K."/>
            <person name="Birren B."/>
            <person name="Nusbaum C."/>
            <person name="Kahn D."/>
            <person name="Robinson-Rechavi M."/>
            <person name="Laudet V."/>
            <person name="Schachter V."/>
            <person name="Quetier F."/>
            <person name="Saurin W."/>
            <person name="Scarpelli C."/>
            <person name="Wincker P."/>
            <person name="Lander E.S."/>
            <person name="Weissenbach J."/>
            <person name="Roest Crollius H."/>
        </authorList>
    </citation>
    <scope>NUCLEOTIDE SEQUENCE [LARGE SCALE GENOMIC DNA]</scope>
</reference>
<dbReference type="OrthoDB" id="6710946at2759"/>
<comment type="cofactor">
    <cofactor evidence="1">
        <name>Zn(2+)</name>
        <dbReference type="ChEBI" id="CHEBI:29105"/>
    </cofactor>
</comment>
<feature type="compositionally biased region" description="Low complexity" evidence="12">
    <location>
        <begin position="42"/>
        <end position="57"/>
    </location>
</feature>
<gene>
    <name evidence="14" type="ORF">GSTENG00027133001</name>
</gene>
<dbReference type="PROSITE" id="PS00903">
    <property type="entry name" value="CYT_DCMP_DEAMINASES_1"/>
    <property type="match status" value="1"/>
</dbReference>
<dbReference type="PANTHER" id="PTHR11086">
    <property type="entry name" value="DEOXYCYTIDYLATE DEAMINASE-RELATED"/>
    <property type="match status" value="1"/>
</dbReference>
<evidence type="ECO:0000259" key="13">
    <source>
        <dbReference type="PROSITE" id="PS51747"/>
    </source>
</evidence>
<evidence type="ECO:0000256" key="2">
    <source>
        <dbReference type="ARBA" id="ARBA00006576"/>
    </source>
</evidence>
<dbReference type="GO" id="GO:0004132">
    <property type="term" value="F:dCMP deaminase activity"/>
    <property type="evidence" value="ECO:0007669"/>
    <property type="project" value="TreeGrafter"/>
</dbReference>
<evidence type="ECO:0000256" key="12">
    <source>
        <dbReference type="SAM" id="MobiDB-lite"/>
    </source>
</evidence>
<protein>
    <recommendedName>
        <fullName evidence="8">Cytidine and dCMP deaminase domain-containing protein 1</fullName>
        <ecNumber evidence="3">3.5.4.5</ecNumber>
    </recommendedName>
    <alternativeName>
        <fullName evidence="9">Cytidine deaminase</fullName>
    </alternativeName>
</protein>
<evidence type="ECO:0000256" key="11">
    <source>
        <dbReference type="ARBA" id="ARBA00049558"/>
    </source>
</evidence>
<evidence type="ECO:0000256" key="10">
    <source>
        <dbReference type="ARBA" id="ARBA00049252"/>
    </source>
</evidence>
<accession>Q4RY61</accession>
<dbReference type="Gene3D" id="3.40.140.10">
    <property type="entry name" value="Cytidine Deaminase, domain 2"/>
    <property type="match status" value="2"/>
</dbReference>
<comment type="catalytic activity">
    <reaction evidence="11">
        <text>cytidine + H2O + H(+) = uridine + NH4(+)</text>
        <dbReference type="Rhea" id="RHEA:16069"/>
        <dbReference type="ChEBI" id="CHEBI:15377"/>
        <dbReference type="ChEBI" id="CHEBI:15378"/>
        <dbReference type="ChEBI" id="CHEBI:16704"/>
        <dbReference type="ChEBI" id="CHEBI:17562"/>
        <dbReference type="ChEBI" id="CHEBI:28938"/>
        <dbReference type="EC" id="3.5.4.5"/>
    </reaction>
</comment>
<dbReference type="InterPro" id="IPR002125">
    <property type="entry name" value="CMP_dCMP_dom"/>
</dbReference>
<dbReference type="EMBL" id="CAAE01014978">
    <property type="protein sequence ID" value="CAG06671.1"/>
    <property type="molecule type" value="Genomic_DNA"/>
</dbReference>
<dbReference type="InterPro" id="IPR016193">
    <property type="entry name" value="Cytidine_deaminase-like"/>
</dbReference>
<comment type="caution">
    <text evidence="14">The sequence shown here is derived from an EMBL/GenBank/DDBJ whole genome shotgun (WGS) entry which is preliminary data.</text>
</comment>
<feature type="domain" description="CMP/dCMP-type deaminase" evidence="13">
    <location>
        <begin position="346"/>
        <end position="495"/>
    </location>
</feature>
<dbReference type="KEGG" id="tng:GSTEN00027133G001"/>
<organism evidence="14">
    <name type="scientific">Tetraodon nigroviridis</name>
    <name type="common">Spotted green pufferfish</name>
    <name type="synonym">Chelonodon nigroviridis</name>
    <dbReference type="NCBI Taxonomy" id="99883"/>
    <lineage>
        <taxon>Eukaryota</taxon>
        <taxon>Metazoa</taxon>
        <taxon>Chordata</taxon>
        <taxon>Craniata</taxon>
        <taxon>Vertebrata</taxon>
        <taxon>Euteleostomi</taxon>
        <taxon>Actinopterygii</taxon>
        <taxon>Neopterygii</taxon>
        <taxon>Teleostei</taxon>
        <taxon>Neoteleostei</taxon>
        <taxon>Acanthomorphata</taxon>
        <taxon>Eupercaria</taxon>
        <taxon>Tetraodontiformes</taxon>
        <taxon>Tetradontoidea</taxon>
        <taxon>Tetraodontidae</taxon>
        <taxon>Tetraodon</taxon>
    </lineage>
</organism>
<evidence type="ECO:0000256" key="6">
    <source>
        <dbReference type="ARBA" id="ARBA00022801"/>
    </source>
</evidence>
<dbReference type="PROSITE" id="PS51747">
    <property type="entry name" value="CYT_DCMP_DEAMINASES_2"/>
    <property type="match status" value="1"/>
</dbReference>
<keyword evidence="4" id="KW-0479">Metal-binding</keyword>
<evidence type="ECO:0000256" key="8">
    <source>
        <dbReference type="ARBA" id="ARBA00040574"/>
    </source>
</evidence>
<comment type="similarity">
    <text evidence="2">Belongs to the cytidine and deoxycytidylate deaminase family.</text>
</comment>
<dbReference type="AlphaFoldDB" id="Q4RY61"/>
<reference evidence="14" key="2">
    <citation type="submission" date="2004-02" db="EMBL/GenBank/DDBJ databases">
        <authorList>
            <consortium name="Genoscope"/>
            <consortium name="Whitehead Institute Centre for Genome Research"/>
        </authorList>
    </citation>
    <scope>NUCLEOTIDE SEQUENCE</scope>
</reference>
<feature type="non-terminal residue" evidence="14">
    <location>
        <position position="500"/>
    </location>
</feature>
<dbReference type="GO" id="GO:0008270">
    <property type="term" value="F:zinc ion binding"/>
    <property type="evidence" value="ECO:0007669"/>
    <property type="project" value="InterPro"/>
</dbReference>
<evidence type="ECO:0000256" key="1">
    <source>
        <dbReference type="ARBA" id="ARBA00001947"/>
    </source>
</evidence>
<keyword evidence="7" id="KW-0862">Zinc</keyword>
<dbReference type="InterPro" id="IPR016192">
    <property type="entry name" value="APOBEC/CMP_deaminase_Zn-bd"/>
</dbReference>
<keyword evidence="5" id="KW-0677">Repeat</keyword>
<dbReference type="EC" id="3.5.4.5" evidence="3"/>
<name>Q4RY61_TETNG</name>
<feature type="region of interest" description="Disordered" evidence="12">
    <location>
        <begin position="23"/>
        <end position="58"/>
    </location>
</feature>
<dbReference type="Pfam" id="PF00383">
    <property type="entry name" value="dCMP_cyt_deam_1"/>
    <property type="match status" value="1"/>
</dbReference>
<feature type="non-terminal residue" evidence="14">
    <location>
        <position position="1"/>
    </location>
</feature>
<dbReference type="InterPro" id="IPR015517">
    <property type="entry name" value="dCMP_deaminase-rel"/>
</dbReference>
<evidence type="ECO:0000313" key="14">
    <source>
        <dbReference type="EMBL" id="CAG06671.1"/>
    </source>
</evidence>
<keyword evidence="6" id="KW-0378">Hydrolase</keyword>
<proteinExistence type="inferred from homology"/>
<sequence>FPRLSEVNLYTLLSLWMEMFPRKPPEDGDRDQVTRPSSLLVQPQPSAPSAPSGSASQVHETGLVVVRAGKVVGLHCSGPELHAGQGAVLHHGGALAGCQLYFSRRPCATCLKMLINGEKAATGRPKGIKTPPSLTAGPWLCSRRQPDFLLARGPRGEHPGVRLRRRRRGGGQAGRHGNKDTQVQRSASHLRAAAAAGPGPGSVHLRDLQSVRLHGDGASQAAGTGPGGALQQVAQFWMEGRKACPIRLMGRTCSLFPRQRISHLNRFTRHFLVESPQQHQEMLRHMDLDSFCPDPCLWNLRNHMRELVEVLASVVAGLPQPDYGFYREQCGSPEPSPPPHPGLSQDVARHCIIQARLLSYRTEDPKVGVGAVIWSKRQSAVCDGTGDLYLLGCGYNAYPTGSQYAEYPQLGSKQERARQRCKYRYIVHAEQNALTFMNHPVKADEASVMFVTKCPCDECVPLIRGAGITHIYTTDQDRDKNKGDISYLKFSGWKNISKFI</sequence>
<dbReference type="SUPFAM" id="SSF53927">
    <property type="entry name" value="Cytidine deaminase-like"/>
    <property type="match status" value="2"/>
</dbReference>
<feature type="region of interest" description="Disordered" evidence="12">
    <location>
        <begin position="150"/>
        <end position="205"/>
    </location>
</feature>
<evidence type="ECO:0000256" key="7">
    <source>
        <dbReference type="ARBA" id="ARBA00022833"/>
    </source>
</evidence>
<dbReference type="GO" id="GO:0005737">
    <property type="term" value="C:cytoplasm"/>
    <property type="evidence" value="ECO:0007669"/>
    <property type="project" value="TreeGrafter"/>
</dbReference>